<proteinExistence type="predicted"/>
<dbReference type="AlphaFoldDB" id="A0A1W1D6P8"/>
<sequence>MSDGVICQIQPSSVGDAGFLTAGVVHTIGSKDDDVELIITDDTTGQESIKVFASLTPIEERFLPTKYIEGVDYACMEGGYRSLKSGMTRGLKMKRSIHPVNEIEILVK</sequence>
<evidence type="ECO:0000313" key="1">
    <source>
        <dbReference type="EMBL" id="SFV76315.1"/>
    </source>
</evidence>
<reference evidence="1" key="1">
    <citation type="submission" date="2016-10" db="EMBL/GenBank/DDBJ databases">
        <authorList>
            <person name="de Groot N.N."/>
        </authorList>
    </citation>
    <scope>NUCLEOTIDE SEQUENCE</scope>
</reference>
<accession>A0A1W1D6P8</accession>
<dbReference type="EMBL" id="FPHQ01000102">
    <property type="protein sequence ID" value="SFV76315.1"/>
    <property type="molecule type" value="Genomic_DNA"/>
</dbReference>
<protein>
    <submittedName>
        <fullName evidence="1">Uncharacterized protein</fullName>
    </submittedName>
</protein>
<name>A0A1W1D6P8_9ZZZZ</name>
<organism evidence="1">
    <name type="scientific">hydrothermal vent metagenome</name>
    <dbReference type="NCBI Taxonomy" id="652676"/>
    <lineage>
        <taxon>unclassified sequences</taxon>
        <taxon>metagenomes</taxon>
        <taxon>ecological metagenomes</taxon>
    </lineage>
</organism>
<gene>
    <name evidence="1" type="ORF">MNB_SUP05-10-726</name>
</gene>